<comment type="similarity">
    <text evidence="1">Belongs to the LovG family.</text>
</comment>
<keyword evidence="5" id="KW-1185">Reference proteome</keyword>
<dbReference type="PANTHER" id="PTHR48070:SF3">
    <property type="entry name" value="ESTERASE DBAE-RELATED"/>
    <property type="match status" value="1"/>
</dbReference>
<dbReference type="GO" id="GO:0016787">
    <property type="term" value="F:hydrolase activity"/>
    <property type="evidence" value="ECO:0007669"/>
    <property type="project" value="UniProtKB-KW"/>
</dbReference>
<dbReference type="InterPro" id="IPR005645">
    <property type="entry name" value="FSH-like_dom"/>
</dbReference>
<dbReference type="Gene3D" id="3.40.50.1820">
    <property type="entry name" value="alpha/beta hydrolase"/>
    <property type="match status" value="1"/>
</dbReference>
<evidence type="ECO:0000256" key="2">
    <source>
        <dbReference type="ARBA" id="ARBA00022801"/>
    </source>
</evidence>
<evidence type="ECO:0000313" key="4">
    <source>
        <dbReference type="EMBL" id="KAK4067251.1"/>
    </source>
</evidence>
<comment type="caution">
    <text evidence="4">The sequence shown here is derived from an EMBL/GenBank/DDBJ whole genome shotgun (WGS) entry which is preliminary data.</text>
</comment>
<proteinExistence type="inferred from homology"/>
<dbReference type="GO" id="GO:0044550">
    <property type="term" value="P:secondary metabolite biosynthetic process"/>
    <property type="evidence" value="ECO:0007669"/>
    <property type="project" value="TreeGrafter"/>
</dbReference>
<evidence type="ECO:0000259" key="3">
    <source>
        <dbReference type="Pfam" id="PF03959"/>
    </source>
</evidence>
<dbReference type="InterPro" id="IPR050593">
    <property type="entry name" value="LovG"/>
</dbReference>
<dbReference type="EMBL" id="JAWRVG010000035">
    <property type="protein sequence ID" value="KAK4067251.1"/>
    <property type="molecule type" value="Genomic_DNA"/>
</dbReference>
<dbReference type="SUPFAM" id="SSF53474">
    <property type="entry name" value="alpha/beta-Hydrolases"/>
    <property type="match status" value="1"/>
</dbReference>
<evidence type="ECO:0000256" key="1">
    <source>
        <dbReference type="ARBA" id="ARBA00005863"/>
    </source>
</evidence>
<dbReference type="AlphaFoldDB" id="A0AAE1IBJ6"/>
<organism evidence="4 5">
    <name type="scientific">Trichoderma aggressivum f. europaeum</name>
    <dbReference type="NCBI Taxonomy" id="173218"/>
    <lineage>
        <taxon>Eukaryota</taxon>
        <taxon>Fungi</taxon>
        <taxon>Dikarya</taxon>
        <taxon>Ascomycota</taxon>
        <taxon>Pezizomycotina</taxon>
        <taxon>Sordariomycetes</taxon>
        <taxon>Hypocreomycetidae</taxon>
        <taxon>Hypocreales</taxon>
        <taxon>Hypocreaceae</taxon>
        <taxon>Trichoderma</taxon>
    </lineage>
</organism>
<keyword evidence="2" id="KW-0378">Hydrolase</keyword>
<dbReference type="Pfam" id="PF03959">
    <property type="entry name" value="FSH1"/>
    <property type="match status" value="1"/>
</dbReference>
<sequence>MSGQKKLPRILCLHGAGSSAAIYRVQGRKIFSGLRNDFQFEFVESPFRSSSGPGMELFADSPPFYRWQCDMGASLSFDITADEVRAERQKVTDLLEGALLKKADGKQPFVGIMAFSQGARVATGLLLHLARMRRQGCDKYYNIRFAIISNATYPPLFLDDEMPETAEVLTIPTLHLHGSNDPWRPESEEMLAKFFDHESAKTILFEGKHQLPLLQADVDKVLVGIRGLAGASSPP</sequence>
<gene>
    <name evidence="4" type="ORF">Triagg1_7694</name>
</gene>
<dbReference type="GO" id="GO:0005634">
    <property type="term" value="C:nucleus"/>
    <property type="evidence" value="ECO:0007669"/>
    <property type="project" value="TreeGrafter"/>
</dbReference>
<dbReference type="InterPro" id="IPR029058">
    <property type="entry name" value="AB_hydrolase_fold"/>
</dbReference>
<evidence type="ECO:0000313" key="5">
    <source>
        <dbReference type="Proteomes" id="UP001273209"/>
    </source>
</evidence>
<accession>A0AAE1IBJ6</accession>
<feature type="domain" description="Serine hydrolase" evidence="3">
    <location>
        <begin position="6"/>
        <end position="220"/>
    </location>
</feature>
<dbReference type="GO" id="GO:0005737">
    <property type="term" value="C:cytoplasm"/>
    <property type="evidence" value="ECO:0007669"/>
    <property type="project" value="TreeGrafter"/>
</dbReference>
<dbReference type="Proteomes" id="UP001273209">
    <property type="component" value="Unassembled WGS sequence"/>
</dbReference>
<name>A0AAE1IBJ6_9HYPO</name>
<protein>
    <recommendedName>
        <fullName evidence="3">Serine hydrolase domain-containing protein</fullName>
    </recommendedName>
</protein>
<dbReference type="RefSeq" id="XP_062753280.1">
    <property type="nucleotide sequence ID" value="XM_062902457.1"/>
</dbReference>
<dbReference type="GeneID" id="87922362"/>
<dbReference type="PANTHER" id="PTHR48070">
    <property type="entry name" value="ESTERASE OVCA2"/>
    <property type="match status" value="1"/>
</dbReference>
<reference evidence="4" key="1">
    <citation type="submission" date="2023-11" db="EMBL/GenBank/DDBJ databases">
        <title>The genome sequences of three competitors of mushroom-forming fungi.</title>
        <authorList>
            <person name="Beijen E."/>
            <person name="Ohm R.A."/>
        </authorList>
    </citation>
    <scope>NUCLEOTIDE SEQUENCE</scope>
    <source>
        <strain evidence="4">CBS 100526</strain>
    </source>
</reference>